<accession>A0ABR2GW19</accession>
<dbReference type="PANTHER" id="PTHR47977">
    <property type="entry name" value="RAS-RELATED PROTEIN RAB"/>
    <property type="match status" value="1"/>
</dbReference>
<dbReference type="PRINTS" id="PR00449">
    <property type="entry name" value="RASTRNSFRMNG"/>
</dbReference>
<dbReference type="InterPro" id="IPR050227">
    <property type="entry name" value="Rab"/>
</dbReference>
<dbReference type="PROSITE" id="PS51419">
    <property type="entry name" value="RAB"/>
    <property type="match status" value="1"/>
</dbReference>
<reference evidence="4 5" key="1">
    <citation type="submission" date="2024-04" db="EMBL/GenBank/DDBJ databases">
        <title>Tritrichomonas musculus Genome.</title>
        <authorList>
            <person name="Alves-Ferreira E."/>
            <person name="Grigg M."/>
            <person name="Lorenzi H."/>
            <person name="Galac M."/>
        </authorList>
    </citation>
    <scope>NUCLEOTIDE SEQUENCE [LARGE SCALE GENOMIC DNA]</scope>
    <source>
        <strain evidence="4 5">EAF2021</strain>
    </source>
</reference>
<dbReference type="NCBIfam" id="TIGR00231">
    <property type="entry name" value="small_GTP"/>
    <property type="match status" value="1"/>
</dbReference>
<evidence type="ECO:0000256" key="1">
    <source>
        <dbReference type="ARBA" id="ARBA00022741"/>
    </source>
</evidence>
<keyword evidence="2" id="KW-0342">GTP-binding</keyword>
<evidence type="ECO:0000313" key="4">
    <source>
        <dbReference type="EMBL" id="KAK8837762.1"/>
    </source>
</evidence>
<dbReference type="SMART" id="SM00174">
    <property type="entry name" value="RHO"/>
    <property type="match status" value="1"/>
</dbReference>
<evidence type="ECO:0000313" key="5">
    <source>
        <dbReference type="Proteomes" id="UP001470230"/>
    </source>
</evidence>
<dbReference type="Pfam" id="PF00071">
    <property type="entry name" value="Ras"/>
    <property type="match status" value="1"/>
</dbReference>
<dbReference type="SMART" id="SM00173">
    <property type="entry name" value="RAS"/>
    <property type="match status" value="1"/>
</dbReference>
<name>A0ABR2GW19_9EUKA</name>
<organism evidence="4 5">
    <name type="scientific">Tritrichomonas musculus</name>
    <dbReference type="NCBI Taxonomy" id="1915356"/>
    <lineage>
        <taxon>Eukaryota</taxon>
        <taxon>Metamonada</taxon>
        <taxon>Parabasalia</taxon>
        <taxon>Tritrichomonadida</taxon>
        <taxon>Tritrichomonadidae</taxon>
        <taxon>Tritrichomonas</taxon>
    </lineage>
</organism>
<evidence type="ECO:0000256" key="2">
    <source>
        <dbReference type="ARBA" id="ARBA00023134"/>
    </source>
</evidence>
<feature type="region of interest" description="Disordered" evidence="3">
    <location>
        <begin position="174"/>
        <end position="200"/>
    </location>
</feature>
<evidence type="ECO:0000256" key="3">
    <source>
        <dbReference type="SAM" id="MobiDB-lite"/>
    </source>
</evidence>
<evidence type="ECO:0008006" key="6">
    <source>
        <dbReference type="Google" id="ProtNLM"/>
    </source>
</evidence>
<dbReference type="Proteomes" id="UP001470230">
    <property type="component" value="Unassembled WGS sequence"/>
</dbReference>
<dbReference type="InterPro" id="IPR005225">
    <property type="entry name" value="Small_GTP-bd"/>
</dbReference>
<comment type="caution">
    <text evidence="4">The sequence shown here is derived from an EMBL/GenBank/DDBJ whole genome shotgun (WGS) entry which is preliminary data.</text>
</comment>
<protein>
    <recommendedName>
        <fullName evidence="6">Small GTP-binding protein</fullName>
    </recommendedName>
</protein>
<gene>
    <name evidence="4" type="ORF">M9Y10_036300</name>
</gene>
<dbReference type="Gene3D" id="3.40.50.300">
    <property type="entry name" value="P-loop containing nucleotide triphosphate hydrolases"/>
    <property type="match status" value="1"/>
</dbReference>
<feature type="compositionally biased region" description="Basic and acidic residues" evidence="3">
    <location>
        <begin position="185"/>
        <end position="200"/>
    </location>
</feature>
<dbReference type="SMART" id="SM00175">
    <property type="entry name" value="RAB"/>
    <property type="match status" value="1"/>
</dbReference>
<dbReference type="CDD" id="cd00154">
    <property type="entry name" value="Rab"/>
    <property type="match status" value="1"/>
</dbReference>
<keyword evidence="5" id="KW-1185">Reference proteome</keyword>
<proteinExistence type="predicted"/>
<sequence length="200" mass="22073">MSIKAVFLGGPGVGKSSIIKYYSEGHADSFHRPTISAGFVQKDCEYEGKKFEFGIWDTAGAEQFRSIAPIYFRNANLAFIVADASDPTTDNDAKFWAEEVISKADEDVKLIFVMNKIDLITDNKSVESRAHALASQYGDYYSLTSALVGTGVNELFVFSFGLITDVINKLESGEESDHNTNANVKLDDNHQTNEKKKSCC</sequence>
<dbReference type="InterPro" id="IPR027417">
    <property type="entry name" value="P-loop_NTPase"/>
</dbReference>
<dbReference type="EMBL" id="JAPFFF010000058">
    <property type="protein sequence ID" value="KAK8837762.1"/>
    <property type="molecule type" value="Genomic_DNA"/>
</dbReference>
<keyword evidence="1" id="KW-0547">Nucleotide-binding</keyword>
<dbReference type="SUPFAM" id="SSF52540">
    <property type="entry name" value="P-loop containing nucleoside triphosphate hydrolases"/>
    <property type="match status" value="1"/>
</dbReference>
<dbReference type="InterPro" id="IPR001806">
    <property type="entry name" value="Small_GTPase"/>
</dbReference>